<dbReference type="KEGG" id="vg:77926872"/>
<evidence type="ECO:0000313" key="2">
    <source>
        <dbReference type="Proteomes" id="UP001202581"/>
    </source>
</evidence>
<protein>
    <submittedName>
        <fullName evidence="1">Uncharacterized protein</fullName>
    </submittedName>
</protein>
<name>A0AA49H3R2_9CAUD</name>
<gene>
    <name evidence="1" type="primary">154</name>
    <name evidence="1" type="ORF">SEA_TOMAS_154</name>
</gene>
<proteinExistence type="predicted"/>
<dbReference type="EMBL" id="OL829978">
    <property type="protein sequence ID" value="UMO76322.1"/>
    <property type="molecule type" value="Genomic_DNA"/>
</dbReference>
<sequence length="50" mass="5830">MTRTQLIAKLGQEAQAAMREFKKTKSDEARVEYREKQLFIAQLRSLTSLD</sequence>
<reference evidence="1" key="1">
    <citation type="submission" date="2021-12" db="EMBL/GenBank/DDBJ databases">
        <authorList>
            <person name="Khadka S."/>
            <person name="Uribe D.A."/>
            <person name="Klipsch I.N."/>
            <person name="Rene S.R."/>
            <person name="Jimenez M.L."/>
            <person name="Saini B.K."/>
            <person name="Zugasti M."/>
            <person name="Bullon R.M."/>
            <person name="Sharp C.D."/>
            <person name="Kapinga K.O."/>
            <person name="Warner C.P."/>
            <person name="Sarinana J."/>
            <person name="Jimenez A."/>
            <person name="Layton S.R."/>
            <person name="Nayek S."/>
            <person name="Hughes L.E."/>
            <person name="Garlena R.A."/>
            <person name="Russell D.A."/>
            <person name="Jacobs-Sera D."/>
            <person name="Hatfull G.F."/>
        </authorList>
    </citation>
    <scope>NUCLEOTIDE SEQUENCE</scope>
</reference>
<evidence type="ECO:0000313" key="1">
    <source>
        <dbReference type="EMBL" id="UMO76322.1"/>
    </source>
</evidence>
<dbReference type="RefSeq" id="YP_010651261.1">
    <property type="nucleotide sequence ID" value="NC_070781.1"/>
</dbReference>
<dbReference type="Proteomes" id="UP001202581">
    <property type="component" value="Segment"/>
</dbReference>
<keyword evidence="2" id="KW-1185">Reference proteome</keyword>
<dbReference type="GeneID" id="77926872"/>
<organism evidence="1 2">
    <name type="scientific">Streptomyces phage Tomas</name>
    <dbReference type="NCBI Taxonomy" id="2914443"/>
    <lineage>
        <taxon>Viruses</taxon>
        <taxon>Duplodnaviria</taxon>
        <taxon>Heunggongvirae</taxon>
        <taxon>Uroviricota</taxon>
        <taxon>Caudoviricetes</taxon>
        <taxon>Stanwilliamsviridae</taxon>
        <taxon>Boydwoodruffvirinae</taxon>
        <taxon>Tomasvirus</taxon>
        <taxon>Tomasvirus tomas</taxon>
    </lineage>
</organism>
<accession>A0AA49H3R2</accession>